<name>A0A8J1XNJ9_OWEFU</name>
<feature type="non-terminal residue" evidence="2">
    <location>
        <position position="346"/>
    </location>
</feature>
<feature type="compositionally biased region" description="Low complexity" evidence="1">
    <location>
        <begin position="297"/>
        <end position="308"/>
    </location>
</feature>
<feature type="compositionally biased region" description="Polar residues" evidence="1">
    <location>
        <begin position="266"/>
        <end position="279"/>
    </location>
</feature>
<feature type="region of interest" description="Disordered" evidence="1">
    <location>
        <begin position="195"/>
        <end position="224"/>
    </location>
</feature>
<feature type="compositionally biased region" description="Polar residues" evidence="1">
    <location>
        <begin position="85"/>
        <end position="98"/>
    </location>
</feature>
<dbReference type="AlphaFoldDB" id="A0A8J1XNJ9"/>
<feature type="compositionally biased region" description="Polar residues" evidence="1">
    <location>
        <begin position="149"/>
        <end position="158"/>
    </location>
</feature>
<evidence type="ECO:0000313" key="2">
    <source>
        <dbReference type="EMBL" id="CAH1801593.1"/>
    </source>
</evidence>
<organism evidence="2 3">
    <name type="scientific">Owenia fusiformis</name>
    <name type="common">Polychaete worm</name>
    <dbReference type="NCBI Taxonomy" id="6347"/>
    <lineage>
        <taxon>Eukaryota</taxon>
        <taxon>Metazoa</taxon>
        <taxon>Spiralia</taxon>
        <taxon>Lophotrochozoa</taxon>
        <taxon>Annelida</taxon>
        <taxon>Polychaeta</taxon>
        <taxon>Sedentaria</taxon>
        <taxon>Canalipalpata</taxon>
        <taxon>Sabellida</taxon>
        <taxon>Oweniida</taxon>
        <taxon>Oweniidae</taxon>
        <taxon>Owenia</taxon>
    </lineage>
</organism>
<gene>
    <name evidence="2" type="ORF">OFUS_LOCUS25373</name>
</gene>
<feature type="region of interest" description="Disordered" evidence="1">
    <location>
        <begin position="135"/>
        <end position="158"/>
    </location>
</feature>
<feature type="compositionally biased region" description="Basic and acidic residues" evidence="1">
    <location>
        <begin position="195"/>
        <end position="204"/>
    </location>
</feature>
<evidence type="ECO:0000256" key="1">
    <source>
        <dbReference type="SAM" id="MobiDB-lite"/>
    </source>
</evidence>
<dbReference type="EMBL" id="CAIIXF020000012">
    <property type="protein sequence ID" value="CAH1801593.1"/>
    <property type="molecule type" value="Genomic_DNA"/>
</dbReference>
<feature type="region of interest" description="Disordered" evidence="1">
    <location>
        <begin position="1"/>
        <end position="106"/>
    </location>
</feature>
<feature type="compositionally biased region" description="Basic and acidic residues" evidence="1">
    <location>
        <begin position="135"/>
        <end position="144"/>
    </location>
</feature>
<feature type="compositionally biased region" description="Polar residues" evidence="1">
    <location>
        <begin position="326"/>
        <end position="346"/>
    </location>
</feature>
<sequence length="346" mass="37335">QQQQQQQQHQLLNIIKPTPRIVTKPASPIPPQMLQQQQQTITPRVNSPVPSSLLQAQASTPRGAPSPIMFSTQPPPLLTAPSPIHASQSPQGLGSPQCRSPVPRVPSPQELIAHTQAIMQNALIKKQLEDQKERFLKKQHDTGRAKSPNPINLRSPTSIAPIFNFPTTSQPAATHKAPMNTFLPTSVIRKMATDKMDEKDKAAKLNDSTANPPGSPQQKDGAAMTTNEKQLQLLQNILMNSPQHRPITNAHSSPKHTPPHSLPPQHIQNTPTMVVSSPNEADPVTPRALTGQKNYPVQVDVVSSSEQSPAGRPIIKGASETPPNPQRTNSSGSLTTPGSVNMTPGS</sequence>
<accession>A0A8J1XNJ9</accession>
<proteinExistence type="predicted"/>
<feature type="compositionally biased region" description="Low complexity" evidence="1">
    <location>
        <begin position="32"/>
        <end position="43"/>
    </location>
</feature>
<protein>
    <submittedName>
        <fullName evidence="2">Uncharacterized protein</fullName>
    </submittedName>
</protein>
<feature type="compositionally biased region" description="Low complexity" evidence="1">
    <location>
        <begin position="1"/>
        <end position="10"/>
    </location>
</feature>
<feature type="compositionally biased region" description="Polar residues" evidence="1">
    <location>
        <begin position="44"/>
        <end position="60"/>
    </location>
</feature>
<dbReference type="OrthoDB" id="8916892at2759"/>
<keyword evidence="3" id="KW-1185">Reference proteome</keyword>
<comment type="caution">
    <text evidence="2">The sequence shown here is derived from an EMBL/GenBank/DDBJ whole genome shotgun (WGS) entry which is preliminary data.</text>
</comment>
<dbReference type="Proteomes" id="UP000749559">
    <property type="component" value="Unassembled WGS sequence"/>
</dbReference>
<feature type="non-terminal residue" evidence="2">
    <location>
        <position position="1"/>
    </location>
</feature>
<evidence type="ECO:0000313" key="3">
    <source>
        <dbReference type="Proteomes" id="UP000749559"/>
    </source>
</evidence>
<feature type="region of interest" description="Disordered" evidence="1">
    <location>
        <begin position="243"/>
        <end position="346"/>
    </location>
</feature>
<feature type="compositionally biased region" description="Polar residues" evidence="1">
    <location>
        <begin position="206"/>
        <end position="224"/>
    </location>
</feature>
<reference evidence="2" key="1">
    <citation type="submission" date="2022-03" db="EMBL/GenBank/DDBJ databases">
        <authorList>
            <person name="Martin C."/>
        </authorList>
    </citation>
    <scope>NUCLEOTIDE SEQUENCE</scope>
</reference>